<sequence length="109" mass="12548">MNPLPEYVAGDIKDLIYQMLTVDPIKRPNVDILLDSEIMIHQAQLEKENEGQFQDEQIAEKLVEAMNLGQRTFKLKSGIQKLKTGVHDSKVKKVEEENRKLKLMLENVS</sequence>
<feature type="non-terminal residue" evidence="1">
    <location>
        <position position="109"/>
    </location>
</feature>
<comment type="caution">
    <text evidence="1">The sequence shown here is derived from an EMBL/GenBank/DDBJ whole genome shotgun (WGS) entry which is preliminary data.</text>
</comment>
<protein>
    <recommendedName>
        <fullName evidence="3">Protein kinase domain-containing protein</fullName>
    </recommendedName>
</protein>
<dbReference type="Gene3D" id="1.10.510.10">
    <property type="entry name" value="Transferase(Phosphotransferase) domain 1"/>
    <property type="match status" value="1"/>
</dbReference>
<evidence type="ECO:0000313" key="2">
    <source>
        <dbReference type="Proteomes" id="UP000324800"/>
    </source>
</evidence>
<evidence type="ECO:0008006" key="3">
    <source>
        <dbReference type="Google" id="ProtNLM"/>
    </source>
</evidence>
<proteinExistence type="predicted"/>
<dbReference type="SUPFAM" id="SSF56112">
    <property type="entry name" value="Protein kinase-like (PK-like)"/>
    <property type="match status" value="1"/>
</dbReference>
<evidence type="ECO:0000313" key="1">
    <source>
        <dbReference type="EMBL" id="KAA6361819.1"/>
    </source>
</evidence>
<gene>
    <name evidence="1" type="ORF">EZS28_042653</name>
</gene>
<organism evidence="1 2">
    <name type="scientific">Streblomastix strix</name>
    <dbReference type="NCBI Taxonomy" id="222440"/>
    <lineage>
        <taxon>Eukaryota</taxon>
        <taxon>Metamonada</taxon>
        <taxon>Preaxostyla</taxon>
        <taxon>Oxymonadida</taxon>
        <taxon>Streblomastigidae</taxon>
        <taxon>Streblomastix</taxon>
    </lineage>
</organism>
<dbReference type="AlphaFoldDB" id="A0A5J4TVB3"/>
<dbReference type="EMBL" id="SNRW01025020">
    <property type="protein sequence ID" value="KAA6361819.1"/>
    <property type="molecule type" value="Genomic_DNA"/>
</dbReference>
<accession>A0A5J4TVB3</accession>
<name>A0A5J4TVB3_9EUKA</name>
<dbReference type="Proteomes" id="UP000324800">
    <property type="component" value="Unassembled WGS sequence"/>
</dbReference>
<dbReference type="InterPro" id="IPR011009">
    <property type="entry name" value="Kinase-like_dom_sf"/>
</dbReference>
<reference evidence="1 2" key="1">
    <citation type="submission" date="2019-03" db="EMBL/GenBank/DDBJ databases">
        <title>Single cell metagenomics reveals metabolic interactions within the superorganism composed of flagellate Streblomastix strix and complex community of Bacteroidetes bacteria on its surface.</title>
        <authorList>
            <person name="Treitli S.C."/>
            <person name="Kolisko M."/>
            <person name="Husnik F."/>
            <person name="Keeling P."/>
            <person name="Hampl V."/>
        </authorList>
    </citation>
    <scope>NUCLEOTIDE SEQUENCE [LARGE SCALE GENOMIC DNA]</scope>
    <source>
        <strain evidence="1">ST1C</strain>
    </source>
</reference>